<dbReference type="AlphaFoldDB" id="A0A1E3XAX3"/>
<comment type="caution">
    <text evidence="1">The sequence shown here is derived from an EMBL/GenBank/DDBJ whole genome shotgun (WGS) entry which is preliminary data.</text>
</comment>
<dbReference type="Proteomes" id="UP000094056">
    <property type="component" value="Unassembled WGS sequence"/>
</dbReference>
<evidence type="ECO:0000313" key="1">
    <source>
        <dbReference type="EMBL" id="ODS32114.1"/>
    </source>
</evidence>
<accession>A0A1E3XAX3</accession>
<dbReference type="EMBL" id="MAYW01000077">
    <property type="protein sequence ID" value="ODS32114.1"/>
    <property type="molecule type" value="Genomic_DNA"/>
</dbReference>
<reference evidence="1 2" key="1">
    <citation type="submission" date="2016-07" db="EMBL/GenBank/DDBJ databases">
        <title>Draft genome of Scalindua rubra, obtained from a brine-seawater interface in the Red Sea, sheds light on salt adaptation in anammox bacteria.</title>
        <authorList>
            <person name="Speth D.R."/>
            <person name="Lagkouvardos I."/>
            <person name="Wang Y."/>
            <person name="Qian P.-Y."/>
            <person name="Dutilh B.E."/>
            <person name="Jetten M.S."/>
        </authorList>
    </citation>
    <scope>NUCLEOTIDE SEQUENCE [LARGE SCALE GENOMIC DNA]</scope>
    <source>
        <strain evidence="1">BSI-1</strain>
    </source>
</reference>
<organism evidence="1 2">
    <name type="scientific">Candidatus Scalindua rubra</name>
    <dbReference type="NCBI Taxonomy" id="1872076"/>
    <lineage>
        <taxon>Bacteria</taxon>
        <taxon>Pseudomonadati</taxon>
        <taxon>Planctomycetota</taxon>
        <taxon>Candidatus Brocadiia</taxon>
        <taxon>Candidatus Brocadiales</taxon>
        <taxon>Candidatus Scalinduaceae</taxon>
        <taxon>Candidatus Scalindua</taxon>
    </lineage>
</organism>
<protein>
    <submittedName>
        <fullName evidence="1">Uncharacterized protein</fullName>
    </submittedName>
</protein>
<sequence length="36" mass="3861">MSKTIMIVPNSIGAVPIFIKKLLTNILTGGEPKCMT</sequence>
<proteinExistence type="predicted"/>
<name>A0A1E3XAX3_9BACT</name>
<gene>
    <name evidence="1" type="ORF">SCARUB_02764</name>
</gene>
<evidence type="ECO:0000313" key="2">
    <source>
        <dbReference type="Proteomes" id="UP000094056"/>
    </source>
</evidence>